<evidence type="ECO:0000259" key="2">
    <source>
        <dbReference type="Pfam" id="PF06985"/>
    </source>
</evidence>
<gene>
    <name evidence="3" type="ORF">CC86DRAFT_399491</name>
</gene>
<proteinExistence type="predicted"/>
<dbReference type="InterPro" id="IPR010730">
    <property type="entry name" value="HET"/>
</dbReference>
<dbReference type="InterPro" id="IPR052895">
    <property type="entry name" value="HetReg/Transcr_Mod"/>
</dbReference>
<sequence>MEARDQPCVSAHVSTTQLYNNLRVSSRRIRLLQVYACAENEAKDAPLRCQLHRVDLAATPDYTALSYVWGEYSSPPDSVLCNNVAVPVTRNCYSALQHLRAINGSFSIWIDAICIDQTDQEDKTQQIGLMGDIYSQAKVTYIWLGKGSPTTDRVKGFLGRVGFLEHFFEAGDSVRRTLKKPQVWGALISYAKGKWGWARSTVPHPSRKWMARSDRYKPKLEDTECRDEELADFFNCAWISRIWTWQEIILSHNPVLVCGYTQIPWSRLEYSLVFLSSIQVVVGPDLRKWLDAVLSRDLYLAGLGQTSGYSSRFLDYWIFCHSIAKTYHWYCRWKKLMVLGVAAGTVVPVWLSSKHWNLRQWQAIVALLITTVLSIVLFFWVLLDIIPRLAPNPSYPYHIASVSHVETERYLRSSLHERLVETLRMRSATDPRDMSFGLYSVLERFTRKDHLPTVDYSLTQAEVYQQLTKYLIYGTQSLRTLTLTAQKPCKGAPSWVPNYSQDLAALWGRKRDGDLIDLPLWYSVTAGSKPYYTFHSGNDNILVVKGFIIETVTAVGVEEKSIYDPLTETHTCRPQTWYETTTYRGTCYDGARVGDKIALIAGVPLPLVVRDDGEFVKIIAPAGLHNNEEEKKKKNKSHQALMRGEAWKAYDKRRQKEWLEQQTHGTTSAYPLQPDPAVYLDDLLIS</sequence>
<protein>
    <submittedName>
        <fullName evidence="3">HET-domain-containing protein</fullName>
    </submittedName>
</protein>
<dbReference type="EMBL" id="MU006216">
    <property type="protein sequence ID" value="KAF2832826.1"/>
    <property type="molecule type" value="Genomic_DNA"/>
</dbReference>
<accession>A0A6A7AHX6</accession>
<feature type="transmembrane region" description="Helical" evidence="1">
    <location>
        <begin position="333"/>
        <end position="351"/>
    </location>
</feature>
<evidence type="ECO:0000256" key="1">
    <source>
        <dbReference type="SAM" id="Phobius"/>
    </source>
</evidence>
<feature type="transmembrane region" description="Helical" evidence="1">
    <location>
        <begin position="363"/>
        <end position="383"/>
    </location>
</feature>
<evidence type="ECO:0000313" key="4">
    <source>
        <dbReference type="Proteomes" id="UP000799424"/>
    </source>
</evidence>
<evidence type="ECO:0000313" key="3">
    <source>
        <dbReference type="EMBL" id="KAF2832826.1"/>
    </source>
</evidence>
<dbReference type="OrthoDB" id="3742224at2759"/>
<name>A0A6A7AHX6_9PLEO</name>
<dbReference type="Pfam" id="PF06985">
    <property type="entry name" value="HET"/>
    <property type="match status" value="1"/>
</dbReference>
<organism evidence="3 4">
    <name type="scientific">Ophiobolus disseminans</name>
    <dbReference type="NCBI Taxonomy" id="1469910"/>
    <lineage>
        <taxon>Eukaryota</taxon>
        <taxon>Fungi</taxon>
        <taxon>Dikarya</taxon>
        <taxon>Ascomycota</taxon>
        <taxon>Pezizomycotina</taxon>
        <taxon>Dothideomycetes</taxon>
        <taxon>Pleosporomycetidae</taxon>
        <taxon>Pleosporales</taxon>
        <taxon>Pleosporineae</taxon>
        <taxon>Phaeosphaeriaceae</taxon>
        <taxon>Ophiobolus</taxon>
    </lineage>
</organism>
<keyword evidence="1" id="KW-1133">Transmembrane helix</keyword>
<keyword evidence="1" id="KW-0472">Membrane</keyword>
<feature type="domain" description="Heterokaryon incompatibility" evidence="2">
    <location>
        <begin position="62"/>
        <end position="247"/>
    </location>
</feature>
<dbReference type="AlphaFoldDB" id="A0A6A7AHX6"/>
<reference evidence="3" key="1">
    <citation type="journal article" date="2020" name="Stud. Mycol.">
        <title>101 Dothideomycetes genomes: a test case for predicting lifestyles and emergence of pathogens.</title>
        <authorList>
            <person name="Haridas S."/>
            <person name="Albert R."/>
            <person name="Binder M."/>
            <person name="Bloem J."/>
            <person name="Labutti K."/>
            <person name="Salamov A."/>
            <person name="Andreopoulos B."/>
            <person name="Baker S."/>
            <person name="Barry K."/>
            <person name="Bills G."/>
            <person name="Bluhm B."/>
            <person name="Cannon C."/>
            <person name="Castanera R."/>
            <person name="Culley D."/>
            <person name="Daum C."/>
            <person name="Ezra D."/>
            <person name="Gonzalez J."/>
            <person name="Henrissat B."/>
            <person name="Kuo A."/>
            <person name="Liang C."/>
            <person name="Lipzen A."/>
            <person name="Lutzoni F."/>
            <person name="Magnuson J."/>
            <person name="Mondo S."/>
            <person name="Nolan M."/>
            <person name="Ohm R."/>
            <person name="Pangilinan J."/>
            <person name="Park H.-J."/>
            <person name="Ramirez L."/>
            <person name="Alfaro M."/>
            <person name="Sun H."/>
            <person name="Tritt A."/>
            <person name="Yoshinaga Y."/>
            <person name="Zwiers L.-H."/>
            <person name="Turgeon B."/>
            <person name="Goodwin S."/>
            <person name="Spatafora J."/>
            <person name="Crous P."/>
            <person name="Grigoriev I."/>
        </authorList>
    </citation>
    <scope>NUCLEOTIDE SEQUENCE</scope>
    <source>
        <strain evidence="3">CBS 113818</strain>
    </source>
</reference>
<keyword evidence="1" id="KW-0812">Transmembrane</keyword>
<dbReference type="Proteomes" id="UP000799424">
    <property type="component" value="Unassembled WGS sequence"/>
</dbReference>
<dbReference type="PANTHER" id="PTHR24148">
    <property type="entry name" value="ANKYRIN REPEAT DOMAIN-CONTAINING PROTEIN 39 HOMOLOG-RELATED"/>
    <property type="match status" value="1"/>
</dbReference>
<dbReference type="PANTHER" id="PTHR24148:SF64">
    <property type="entry name" value="HETEROKARYON INCOMPATIBILITY DOMAIN-CONTAINING PROTEIN"/>
    <property type="match status" value="1"/>
</dbReference>
<keyword evidence="4" id="KW-1185">Reference proteome</keyword>